<dbReference type="Pfam" id="PF05728">
    <property type="entry name" value="UPF0227"/>
    <property type="match status" value="1"/>
</dbReference>
<accession>A0A836CCI5</accession>
<name>A0A836CCI5_9STRA</name>
<dbReference type="EMBL" id="JAFCMP010000423">
    <property type="protein sequence ID" value="KAG5180053.1"/>
    <property type="molecule type" value="Genomic_DNA"/>
</dbReference>
<reference evidence="1" key="1">
    <citation type="submission" date="2021-02" db="EMBL/GenBank/DDBJ databases">
        <title>First Annotated Genome of the Yellow-green Alga Tribonema minus.</title>
        <authorList>
            <person name="Mahan K.M."/>
        </authorList>
    </citation>
    <scope>NUCLEOTIDE SEQUENCE</scope>
    <source>
        <strain evidence="1">UTEX B ZZ1240</strain>
    </source>
</reference>
<dbReference type="OrthoDB" id="186445at2759"/>
<dbReference type="AlphaFoldDB" id="A0A836CCI5"/>
<organism evidence="1 2">
    <name type="scientific">Tribonema minus</name>
    <dbReference type="NCBI Taxonomy" id="303371"/>
    <lineage>
        <taxon>Eukaryota</taxon>
        <taxon>Sar</taxon>
        <taxon>Stramenopiles</taxon>
        <taxon>Ochrophyta</taxon>
        <taxon>PX clade</taxon>
        <taxon>Xanthophyceae</taxon>
        <taxon>Tribonematales</taxon>
        <taxon>Tribonemataceae</taxon>
        <taxon>Tribonema</taxon>
    </lineage>
</organism>
<evidence type="ECO:0000313" key="2">
    <source>
        <dbReference type="Proteomes" id="UP000664859"/>
    </source>
</evidence>
<protein>
    <recommendedName>
        <fullName evidence="3">Alpha/beta hydrolase</fullName>
    </recommendedName>
</protein>
<comment type="caution">
    <text evidence="1">The sequence shown here is derived from an EMBL/GenBank/DDBJ whole genome shotgun (WGS) entry which is preliminary data.</text>
</comment>
<gene>
    <name evidence="1" type="ORF">JKP88DRAFT_167140</name>
</gene>
<dbReference type="Proteomes" id="UP000664859">
    <property type="component" value="Unassembled WGS sequence"/>
</dbReference>
<proteinExistence type="predicted"/>
<dbReference type="InterPro" id="IPR029058">
    <property type="entry name" value="AB_hydrolase_fold"/>
</dbReference>
<dbReference type="SUPFAM" id="SSF53474">
    <property type="entry name" value="alpha/beta-Hydrolases"/>
    <property type="match status" value="1"/>
</dbReference>
<sequence length="153" mass="16716">MTASPATRSAADPTSPPVAAPPYAYAYCHGFLSYPRSTKGVHVRKELQHLADIELLDLNLPDGSGVVTYASGLAAIERFLEQQRLLHGHGVKLRLIGSSLGGYIVARFAELHPEAVDRIFMLCPAFSIGERASKFLPPEEMAEWERDGVRGEL</sequence>
<evidence type="ECO:0000313" key="1">
    <source>
        <dbReference type="EMBL" id="KAG5180053.1"/>
    </source>
</evidence>
<keyword evidence="2" id="KW-1185">Reference proteome</keyword>
<evidence type="ECO:0008006" key="3">
    <source>
        <dbReference type="Google" id="ProtNLM"/>
    </source>
</evidence>
<dbReference type="Gene3D" id="3.40.50.1820">
    <property type="entry name" value="alpha/beta hydrolase"/>
    <property type="match status" value="1"/>
</dbReference>
<dbReference type="InterPro" id="IPR008886">
    <property type="entry name" value="UPF0227/Esterase_YqiA"/>
</dbReference>